<dbReference type="InterPro" id="IPR009628">
    <property type="entry name" value="Phage_tape_measure_N"/>
</dbReference>
<dbReference type="Proteomes" id="UP000199420">
    <property type="component" value="Unassembled WGS sequence"/>
</dbReference>
<feature type="domain" description="Bacteriophage tail tape measure N-terminal" evidence="2">
    <location>
        <begin position="176"/>
        <end position="330"/>
    </location>
</feature>
<dbReference type="OrthoDB" id="5950054at2"/>
<feature type="coiled-coil region" evidence="1">
    <location>
        <begin position="549"/>
        <end position="576"/>
    </location>
</feature>
<name>A0A1H6ZWU1_9GAMM</name>
<reference evidence="3 4" key="1">
    <citation type="submission" date="2016-10" db="EMBL/GenBank/DDBJ databases">
        <authorList>
            <person name="de Groot N.N."/>
        </authorList>
    </citation>
    <scope>NUCLEOTIDE SEQUENCE [LARGE SCALE GENOMIC DNA]</scope>
    <source>
        <strain evidence="3 4">DSM 26515</strain>
    </source>
</reference>
<dbReference type="EMBL" id="FNYC01000012">
    <property type="protein sequence ID" value="SEJ56097.1"/>
    <property type="molecule type" value="Genomic_DNA"/>
</dbReference>
<sequence>MAADNEIKVLLTADLSELKAGMDAAAESVASSSEAMTASVVASSTEIQAAQAAVADSAEAASARIKAMVAASMEQVRANSGLAESERSLAERMGLRVEATDAQLDATAAQIAAQNDQMAAATRQAAAETEVAEATDAATVAVEANTEAIVVNAGVTREAGVLVGEALRGNWTRMEGSAMTMANRLNLLQYAFSPLGLAITATAAAVGTFAYEAYEGIKADDDLAHSLTLTNGVAGMTRDQLLSLSSATASAEVSAREAEQAVTKLAGSGRFNAEQMQVAAQAAADMATVTGQSMDQAVDAVMKLQANPVEAVRALDQQFHFLSLTQMEEIEQLERTGDATDAATTALNAFADAMANRAPEAVKETNLIKQAWQDLGMAIEGIGTRMGDSLREATVDEKIAKINAQIQTLRDGQGVDSGSDIIDAIFAQDTSGQIADLEQQRAALEKTKQAAEDAAKAKAKAAQVQTDGINAAKAFDAQFANLDRKNERLQKSIELEQQLKAMHDANPNDERVQGVEFDPISGAAVGGAKLAELLAEINKKYQDIDTTTRAQHQAEMQASRERKQAMAEELNDLEMVRAGTAANTAERMQADASVLTNASRLYGENSSQQKAALNQLLADEKSYDAAVVREREQAARQKEVIDIDAVQTAMATKRQQIETAFELGNISRQQELTAIAAANDAEYQLEIQALARELALLDAKSKAAEEVERKIANLQKQYTADAAKSDADRQKAMQQSWQKALKPIDSAFQQSIQGMIQGTQSFKKGLDNILLSIVASYAQMGISTLMNWIANEGAKTAATTTGTEQRAVVEQAAAAQSKATDAATGKSQITSAAATGAAKAYQAIVGIPYVGPILAPIAAGVAFAGIEAFSGSLASARGGWERVPFDGAMTELHKDEMVLPANIANPMRQMAKQGGQGGGPQVHVHTTDPRSFKDYMRRNPAAIASAIKLAGRRGHMLGAR</sequence>
<dbReference type="AlphaFoldDB" id="A0A1H6ZWU1"/>
<keyword evidence="4" id="KW-1185">Reference proteome</keyword>
<organism evidence="3 4">
    <name type="scientific">Frateuria terrea</name>
    <dbReference type="NCBI Taxonomy" id="529704"/>
    <lineage>
        <taxon>Bacteria</taxon>
        <taxon>Pseudomonadati</taxon>
        <taxon>Pseudomonadota</taxon>
        <taxon>Gammaproteobacteria</taxon>
        <taxon>Lysobacterales</taxon>
        <taxon>Rhodanobacteraceae</taxon>
        <taxon>Frateuria</taxon>
    </lineage>
</organism>
<protein>
    <submittedName>
        <fullName evidence="3">Prophage tail length tape measure protein</fullName>
    </submittedName>
</protein>
<dbReference type="STRING" id="529704.SAMN02927913_2165"/>
<evidence type="ECO:0000313" key="3">
    <source>
        <dbReference type="EMBL" id="SEJ56097.1"/>
    </source>
</evidence>
<gene>
    <name evidence="3" type="ORF">SAMN04487997_0224</name>
</gene>
<evidence type="ECO:0000256" key="1">
    <source>
        <dbReference type="SAM" id="Coils"/>
    </source>
</evidence>
<evidence type="ECO:0000313" key="4">
    <source>
        <dbReference type="Proteomes" id="UP000199420"/>
    </source>
</evidence>
<proteinExistence type="predicted"/>
<feature type="coiled-coil region" evidence="1">
    <location>
        <begin position="427"/>
        <end position="499"/>
    </location>
</feature>
<accession>A0A1H6ZWU1</accession>
<keyword evidence="1" id="KW-0175">Coiled coil</keyword>
<feature type="coiled-coil region" evidence="1">
    <location>
        <begin position="687"/>
        <end position="724"/>
    </location>
</feature>
<evidence type="ECO:0000259" key="2">
    <source>
        <dbReference type="Pfam" id="PF06791"/>
    </source>
</evidence>
<dbReference type="RefSeq" id="WP_091336747.1">
    <property type="nucleotide sequence ID" value="NZ_FNYC01000012.1"/>
</dbReference>
<dbReference type="Pfam" id="PF06791">
    <property type="entry name" value="TMP_2"/>
    <property type="match status" value="1"/>
</dbReference>